<dbReference type="SUPFAM" id="SSF69360">
    <property type="entry name" value="Cell wall binding repeat"/>
    <property type="match status" value="1"/>
</dbReference>
<evidence type="ECO:0000313" key="3">
    <source>
        <dbReference type="Proteomes" id="UP000007590"/>
    </source>
</evidence>
<dbReference type="Gene3D" id="1.25.40.10">
    <property type="entry name" value="Tetratricopeptide repeat domain"/>
    <property type="match status" value="1"/>
</dbReference>
<dbReference type="PANTHER" id="PTHR43628">
    <property type="entry name" value="ACTIVATOR OF C KINASE PROTEIN 1-RELATED"/>
    <property type="match status" value="1"/>
</dbReference>
<dbReference type="Pfam" id="PF25135">
    <property type="entry name" value="DUF7822"/>
    <property type="match status" value="1"/>
</dbReference>
<reference evidence="2" key="1">
    <citation type="submission" date="2012-02" db="EMBL/GenBank/DDBJ databases">
        <title>The complete genome of Solitalea canadensis DSM 3403.</title>
        <authorList>
            <consortium name="US DOE Joint Genome Institute (JGI-PGF)"/>
            <person name="Lucas S."/>
            <person name="Copeland A."/>
            <person name="Lapidus A."/>
            <person name="Glavina del Rio T."/>
            <person name="Dalin E."/>
            <person name="Tice H."/>
            <person name="Bruce D."/>
            <person name="Goodwin L."/>
            <person name="Pitluck S."/>
            <person name="Peters L."/>
            <person name="Ovchinnikova G."/>
            <person name="Lu M."/>
            <person name="Kyrpides N."/>
            <person name="Mavromatis K."/>
            <person name="Ivanova N."/>
            <person name="Brettin T."/>
            <person name="Detter J.C."/>
            <person name="Han C."/>
            <person name="Larimer F."/>
            <person name="Land M."/>
            <person name="Hauser L."/>
            <person name="Markowitz V."/>
            <person name="Cheng J.-F."/>
            <person name="Hugenholtz P."/>
            <person name="Woyke T."/>
            <person name="Wu D."/>
            <person name="Spring S."/>
            <person name="Schroeder M."/>
            <person name="Kopitz M."/>
            <person name="Brambilla E."/>
            <person name="Klenk H.-P."/>
            <person name="Eisen J.A."/>
        </authorList>
    </citation>
    <scope>NUCLEOTIDE SEQUENCE</scope>
    <source>
        <strain evidence="2">DSM 3403</strain>
    </source>
</reference>
<dbReference type="SUPFAM" id="SSF81901">
    <property type="entry name" value="HCP-like"/>
    <property type="match status" value="1"/>
</dbReference>
<dbReference type="Pfam" id="PF14903">
    <property type="entry name" value="WG_beta_rep"/>
    <property type="match status" value="4"/>
</dbReference>
<dbReference type="OrthoDB" id="5464673at2"/>
<dbReference type="InterPro" id="IPR011990">
    <property type="entry name" value="TPR-like_helical_dom_sf"/>
</dbReference>
<evidence type="ECO:0000313" key="2">
    <source>
        <dbReference type="EMBL" id="AFD08078.1"/>
    </source>
</evidence>
<dbReference type="RefSeq" id="WP_014681304.1">
    <property type="nucleotide sequence ID" value="NC_017770.1"/>
</dbReference>
<keyword evidence="3" id="KW-1185">Reference proteome</keyword>
<dbReference type="EMBL" id="CP003349">
    <property type="protein sequence ID" value="AFD08078.1"/>
    <property type="molecule type" value="Genomic_DNA"/>
</dbReference>
<dbReference type="HOGENOM" id="CLU_018089_0_0_10"/>
<dbReference type="PANTHER" id="PTHR43628:SF1">
    <property type="entry name" value="CHITIN SYNTHASE REGULATORY FACTOR 2-RELATED"/>
    <property type="match status" value="1"/>
</dbReference>
<dbReference type="InterPro" id="IPR052945">
    <property type="entry name" value="Mitotic_Regulator"/>
</dbReference>
<dbReference type="KEGG" id="scn:Solca_3061"/>
<dbReference type="Pfam" id="PF08238">
    <property type="entry name" value="Sel1"/>
    <property type="match status" value="4"/>
</dbReference>
<dbReference type="AlphaFoldDB" id="H8KWG0"/>
<evidence type="ECO:0000259" key="1">
    <source>
        <dbReference type="Pfam" id="PF25135"/>
    </source>
</evidence>
<dbReference type="InterPro" id="IPR056724">
    <property type="entry name" value="DUF7822"/>
</dbReference>
<dbReference type="STRING" id="929556.Solca_3061"/>
<dbReference type="Proteomes" id="UP000007590">
    <property type="component" value="Chromosome"/>
</dbReference>
<dbReference type="InterPro" id="IPR006597">
    <property type="entry name" value="Sel1-like"/>
</dbReference>
<organism evidence="2 3">
    <name type="scientific">Solitalea canadensis (strain ATCC 29591 / DSM 3403 / JCM 21819 / LMG 8368 / NBRC 15130 / NCIMB 12057 / USAM 9D)</name>
    <name type="common">Flexibacter canadensis</name>
    <dbReference type="NCBI Taxonomy" id="929556"/>
    <lineage>
        <taxon>Bacteria</taxon>
        <taxon>Pseudomonadati</taxon>
        <taxon>Bacteroidota</taxon>
        <taxon>Sphingobacteriia</taxon>
        <taxon>Sphingobacteriales</taxon>
        <taxon>Sphingobacteriaceae</taxon>
        <taxon>Solitalea</taxon>
    </lineage>
</organism>
<gene>
    <name evidence="2" type="ordered locus">Solca_3061</name>
</gene>
<dbReference type="SMART" id="SM00671">
    <property type="entry name" value="SEL1"/>
    <property type="match status" value="7"/>
</dbReference>
<name>H8KWG0_SOLCM</name>
<proteinExistence type="predicted"/>
<protein>
    <submittedName>
        <fullName evidence="2">TPR repeat-containing protein</fullName>
    </submittedName>
</protein>
<dbReference type="InterPro" id="IPR032774">
    <property type="entry name" value="WG_beta_rep"/>
</dbReference>
<feature type="domain" description="DUF7822" evidence="1">
    <location>
        <begin position="23"/>
        <end position="147"/>
    </location>
</feature>
<accession>H8KWG0</accession>
<dbReference type="eggNOG" id="COG0790">
    <property type="taxonomic scope" value="Bacteria"/>
</dbReference>
<sequence>MSHRMYLYNLSTVAEQNHDDLMMMEWKYEFPLFFHPLFMNTPEIQAPVYNGVEGGLYADTESGIEALKRFYEFIDAHKDKLITNVEAYEIAKEKVFNFLDNKANKKYFHLDAWDVFNMSDESHHEQAKDLLEEISLSNSIIQQAIEANNPAILNLTPMFNDKFSAFKEFRDLLNYEVYDYGWGVIESGYFPDETDDLIQFEENGLWGLKDTEGTIILPPQYTEMFGFDDNSGWAVVNNNNKFGYINRLGTEVIECKFDDAYDFDVNYAQVGINGKRGLINKQGEIVVECIYEDSHYLVPIGKYWAMKLNGLWGIIDNEGTVKLDFQYEKLDDSDNYGTDFYTALAPGAEKTIYLSKDFFSIGTYLSEEVEAITYNEATFYIVSEKTEKSKLFGVKDSKGNELLPVKYTKITFDYLLACFIVRDGKKAGFYKADEGFLLDCDYDKITTVTHYNSTRANGGYAIVKKGKMYGLYYTGKNPDWRIPCEYELISWLNNNFFSFKQDNLWGVIRSDNKLMLPAEFESMSNRMGYIESAIGIGFKDNKAFIIENDGEVRLLTEAEAESEIRYLDIASNYYTAAEIEILTNNSSPLRQSEDIFTKAWDANDARDFDTAIELYSKAAEMGNKDAMNNLGYLYEFEEVYKDEALAVQWYKKGADAGSADAMNNLAECYKKGTGIDIDYAKAKYWYNLAINNGSTQALKNLAYYYYYDVNNEYDAEKTLDLWLRVYTAGDKEAVTPLGYTYEQKGDFNNAFRYYLEDANNGYDYATKRVGEFYALGLGCKENVHKAIDYYNKALSLDDSESHLLLARLYFAHPEVKNEVKARQHLKEALAADVEGAKELAAKNKKGFFGKLFQ</sequence>